<protein>
    <submittedName>
        <fullName evidence="8">Tyrosinase family protein</fullName>
    </submittedName>
</protein>
<dbReference type="RefSeq" id="WP_345700866.1">
    <property type="nucleotide sequence ID" value="NZ_BAABIS010000001.1"/>
</dbReference>
<sequence>MATVRKNQSTLTPKEKRDFVAAVLELKRQGKYDTYVSTHNRFIVGDTDNGERTGHRSPSFLPWHRRFLLDFERDLQSVNPEVSLPYWDWTADRAADAGPWGPDLLGGNGRSSDGRVTTGPFAASGGRWTLGVRPDTRDYLRRSLGTAVAQLPTRAEVETVLAIETYDAPPWNSASEGFRNRLEGWRGANLHNRVHVWVGGLMATGMSPNDPVFWLHHCFIDKLWAEWQRRHPDRGYLPTAATRNVVALTGTMKPWNDTTPADMLDHTRHYTYDSGF</sequence>
<feature type="domain" description="Tyrosinase copper-binding" evidence="6">
    <location>
        <begin position="55"/>
        <end position="72"/>
    </location>
</feature>
<dbReference type="PANTHER" id="PTHR11474">
    <property type="entry name" value="TYROSINASE FAMILY MEMBER"/>
    <property type="match status" value="1"/>
</dbReference>
<evidence type="ECO:0000256" key="4">
    <source>
        <dbReference type="ARBA" id="ARBA00023002"/>
    </source>
</evidence>
<dbReference type="InterPro" id="IPR002227">
    <property type="entry name" value="Tyrosinase_Cu-bd"/>
</dbReference>
<comment type="cofactor">
    <cofactor evidence="1">
        <name>Cu(2+)</name>
        <dbReference type="ChEBI" id="CHEBI:29036"/>
    </cofactor>
</comment>
<evidence type="ECO:0000256" key="5">
    <source>
        <dbReference type="ARBA" id="ARBA00023008"/>
    </source>
</evidence>
<dbReference type="InterPro" id="IPR050316">
    <property type="entry name" value="Tyrosinase/Hemocyanin"/>
</dbReference>
<name>A0ABP9EHI7_9ACTN</name>
<keyword evidence="3" id="KW-0479">Metal-binding</keyword>
<proteinExistence type="inferred from homology"/>
<dbReference type="Pfam" id="PF00264">
    <property type="entry name" value="Tyrosinase"/>
    <property type="match status" value="1"/>
</dbReference>
<feature type="domain" description="Tyrosinase copper-binding" evidence="7">
    <location>
        <begin position="210"/>
        <end position="221"/>
    </location>
</feature>
<evidence type="ECO:0000259" key="7">
    <source>
        <dbReference type="PROSITE" id="PS00498"/>
    </source>
</evidence>
<dbReference type="Gene3D" id="1.10.1280.10">
    <property type="entry name" value="Di-copper center containing domain from catechol oxidase"/>
    <property type="match status" value="1"/>
</dbReference>
<evidence type="ECO:0000259" key="6">
    <source>
        <dbReference type="PROSITE" id="PS00497"/>
    </source>
</evidence>
<dbReference type="PROSITE" id="PS00497">
    <property type="entry name" value="TYROSINASE_1"/>
    <property type="match status" value="1"/>
</dbReference>
<dbReference type="PANTHER" id="PTHR11474:SF126">
    <property type="entry name" value="TYROSINASE-LIKE PROTEIN TYR-1-RELATED"/>
    <property type="match status" value="1"/>
</dbReference>
<dbReference type="Proteomes" id="UP001501752">
    <property type="component" value="Unassembled WGS sequence"/>
</dbReference>
<dbReference type="SUPFAM" id="SSF48056">
    <property type="entry name" value="Di-copper centre-containing domain"/>
    <property type="match status" value="1"/>
</dbReference>
<evidence type="ECO:0000256" key="1">
    <source>
        <dbReference type="ARBA" id="ARBA00001973"/>
    </source>
</evidence>
<keyword evidence="9" id="KW-1185">Reference proteome</keyword>
<evidence type="ECO:0000256" key="3">
    <source>
        <dbReference type="ARBA" id="ARBA00022723"/>
    </source>
</evidence>
<dbReference type="EMBL" id="BAABIS010000001">
    <property type="protein sequence ID" value="GAA4879271.1"/>
    <property type="molecule type" value="Genomic_DNA"/>
</dbReference>
<accession>A0ABP9EHI7</accession>
<keyword evidence="5" id="KW-0186">Copper</keyword>
<comment type="similarity">
    <text evidence="2">Belongs to the tyrosinase family.</text>
</comment>
<gene>
    <name evidence="8" type="ORF">GCM10023235_69360</name>
</gene>
<reference evidence="9" key="1">
    <citation type="journal article" date="2019" name="Int. J. Syst. Evol. Microbiol.">
        <title>The Global Catalogue of Microorganisms (GCM) 10K type strain sequencing project: providing services to taxonomists for standard genome sequencing and annotation.</title>
        <authorList>
            <consortium name="The Broad Institute Genomics Platform"/>
            <consortium name="The Broad Institute Genome Sequencing Center for Infectious Disease"/>
            <person name="Wu L."/>
            <person name="Ma J."/>
        </authorList>
    </citation>
    <scope>NUCLEOTIDE SEQUENCE [LARGE SCALE GENOMIC DNA]</scope>
    <source>
        <strain evidence="9">JCM 13006</strain>
    </source>
</reference>
<dbReference type="PRINTS" id="PR00092">
    <property type="entry name" value="TYROSINASE"/>
</dbReference>
<organism evidence="8 9">
    <name type="scientific">Kitasatospora terrestris</name>
    <dbReference type="NCBI Taxonomy" id="258051"/>
    <lineage>
        <taxon>Bacteria</taxon>
        <taxon>Bacillati</taxon>
        <taxon>Actinomycetota</taxon>
        <taxon>Actinomycetes</taxon>
        <taxon>Kitasatosporales</taxon>
        <taxon>Streptomycetaceae</taxon>
        <taxon>Kitasatospora</taxon>
    </lineage>
</organism>
<keyword evidence="4" id="KW-0560">Oxidoreductase</keyword>
<evidence type="ECO:0000313" key="9">
    <source>
        <dbReference type="Proteomes" id="UP001501752"/>
    </source>
</evidence>
<dbReference type="InterPro" id="IPR008922">
    <property type="entry name" value="Di-copper_centre_dom_sf"/>
</dbReference>
<evidence type="ECO:0000313" key="8">
    <source>
        <dbReference type="EMBL" id="GAA4879271.1"/>
    </source>
</evidence>
<dbReference type="NCBIfam" id="NF047834">
    <property type="entry name" value="TyrosinaseMelC2"/>
    <property type="match status" value="1"/>
</dbReference>
<comment type="caution">
    <text evidence="8">The sequence shown here is derived from an EMBL/GenBank/DDBJ whole genome shotgun (WGS) entry which is preliminary data.</text>
</comment>
<dbReference type="PROSITE" id="PS00498">
    <property type="entry name" value="TYROSINASE_2"/>
    <property type="match status" value="1"/>
</dbReference>
<evidence type="ECO:0000256" key="2">
    <source>
        <dbReference type="ARBA" id="ARBA00009928"/>
    </source>
</evidence>